<protein>
    <submittedName>
        <fullName evidence="7">CDP-glycerol glycerophosphotransferase</fullName>
    </submittedName>
</protein>
<name>A0A4Q7Y189_9ACTN</name>
<keyword evidence="6" id="KW-0472">Membrane</keyword>
<dbReference type="RefSeq" id="WP_104528627.1">
    <property type="nucleotide sequence ID" value="NZ_POQT01000016.1"/>
</dbReference>
<keyword evidence="3" id="KW-1003">Cell membrane</keyword>
<dbReference type="InterPro" id="IPR043148">
    <property type="entry name" value="TagF_C"/>
</dbReference>
<evidence type="ECO:0000313" key="7">
    <source>
        <dbReference type="EMBL" id="RZU30537.1"/>
    </source>
</evidence>
<proteinExistence type="inferred from homology"/>
<evidence type="ECO:0000256" key="4">
    <source>
        <dbReference type="ARBA" id="ARBA00022679"/>
    </source>
</evidence>
<evidence type="ECO:0000256" key="6">
    <source>
        <dbReference type="ARBA" id="ARBA00023136"/>
    </source>
</evidence>
<dbReference type="PANTHER" id="PTHR37316:SF3">
    <property type="entry name" value="TEICHOIC ACID GLYCEROL-PHOSPHATE TRANSFERASE"/>
    <property type="match status" value="1"/>
</dbReference>
<dbReference type="GO" id="GO:0047355">
    <property type="term" value="F:CDP-glycerol glycerophosphotransferase activity"/>
    <property type="evidence" value="ECO:0007669"/>
    <property type="project" value="InterPro"/>
</dbReference>
<dbReference type="Gene3D" id="3.40.50.12580">
    <property type="match status" value="1"/>
</dbReference>
<reference evidence="7 8" key="1">
    <citation type="submission" date="2019-02" db="EMBL/GenBank/DDBJ databases">
        <title>Sequencing the genomes of 1000 actinobacteria strains.</title>
        <authorList>
            <person name="Klenk H.-P."/>
        </authorList>
    </citation>
    <scope>NUCLEOTIDE SEQUENCE [LARGE SCALE GENOMIC DNA]</scope>
    <source>
        <strain evidence="7 8">DSM 44509</strain>
    </source>
</reference>
<gene>
    <name evidence="7" type="ORF">BKA19_0154</name>
</gene>
<keyword evidence="4 7" id="KW-0808">Transferase</keyword>
<evidence type="ECO:0000256" key="3">
    <source>
        <dbReference type="ARBA" id="ARBA00022475"/>
    </source>
</evidence>
<dbReference type="GO" id="GO:0005886">
    <property type="term" value="C:plasma membrane"/>
    <property type="evidence" value="ECO:0007669"/>
    <property type="project" value="UniProtKB-SubCell"/>
</dbReference>
<evidence type="ECO:0000256" key="2">
    <source>
        <dbReference type="ARBA" id="ARBA00010488"/>
    </source>
</evidence>
<dbReference type="AlphaFoldDB" id="A0A4Q7Y189"/>
<keyword evidence="8" id="KW-1185">Reference proteome</keyword>
<dbReference type="Pfam" id="PF04464">
    <property type="entry name" value="Glyphos_transf"/>
    <property type="match status" value="1"/>
</dbReference>
<dbReference type="PANTHER" id="PTHR37316">
    <property type="entry name" value="TEICHOIC ACID GLYCEROL-PHOSPHATE PRIMASE"/>
    <property type="match status" value="1"/>
</dbReference>
<sequence>MKIVYVAFRGHFSDSPRALYEALLERGVDAEHTWLAAPHTQATFPPDVTTVPFGSPECITALEAADLVISNDHIPLDWEKRPGTTYLQTWHGTMLKRIHYDVLWAPEGRLAYLDQDIARWDLLLSPNSITTERLRKAFGYTGPVHETGLPRNDLLSSPRRDELRAQVRADLGIGPEQTAVLYTPTWRDDLVFAGAGDKDFEFAIDLEDFSARLGEDHVLLLRLHNMVMDRLEIVDGSAVRDVCSHPDIRDLYLAADLMVTDYSSTMFDFAITGRPLVFYTYDLESYRDELRGFYFDLEDVAPGPLVRDSRELVSAISDVERIRSEYVQPYARFQETFCHLEDGHATERVLDLIIPTAAASGASTSTTTEGDDVRADR</sequence>
<dbReference type="InterPro" id="IPR007554">
    <property type="entry name" value="Glycerophosphate_synth"/>
</dbReference>
<evidence type="ECO:0000313" key="8">
    <source>
        <dbReference type="Proteomes" id="UP000292507"/>
    </source>
</evidence>
<organism evidence="7 8">
    <name type="scientific">Blastococcus saxobsidens</name>
    <dbReference type="NCBI Taxonomy" id="138336"/>
    <lineage>
        <taxon>Bacteria</taxon>
        <taxon>Bacillati</taxon>
        <taxon>Actinomycetota</taxon>
        <taxon>Actinomycetes</taxon>
        <taxon>Geodermatophilales</taxon>
        <taxon>Geodermatophilaceae</taxon>
        <taxon>Blastococcus</taxon>
    </lineage>
</organism>
<keyword evidence="5" id="KW-0777">Teichoic acid biosynthesis</keyword>
<evidence type="ECO:0000256" key="1">
    <source>
        <dbReference type="ARBA" id="ARBA00004202"/>
    </source>
</evidence>
<accession>A0A4Q7Y189</accession>
<dbReference type="OrthoDB" id="3183633at2"/>
<comment type="caution">
    <text evidence="7">The sequence shown here is derived from an EMBL/GenBank/DDBJ whole genome shotgun (WGS) entry which is preliminary data.</text>
</comment>
<dbReference type="InterPro" id="IPR043149">
    <property type="entry name" value="TagF_N"/>
</dbReference>
<evidence type="ECO:0000256" key="5">
    <source>
        <dbReference type="ARBA" id="ARBA00022944"/>
    </source>
</evidence>
<dbReference type="SUPFAM" id="SSF53756">
    <property type="entry name" value="UDP-Glycosyltransferase/glycogen phosphorylase"/>
    <property type="match status" value="1"/>
</dbReference>
<dbReference type="InterPro" id="IPR051612">
    <property type="entry name" value="Teichoic_Acid_Biosynth"/>
</dbReference>
<dbReference type="Proteomes" id="UP000292507">
    <property type="component" value="Unassembled WGS sequence"/>
</dbReference>
<dbReference type="GO" id="GO:0019350">
    <property type="term" value="P:teichoic acid biosynthetic process"/>
    <property type="evidence" value="ECO:0007669"/>
    <property type="project" value="UniProtKB-KW"/>
</dbReference>
<comment type="similarity">
    <text evidence="2">Belongs to the CDP-glycerol glycerophosphotransferase family.</text>
</comment>
<dbReference type="Gene3D" id="3.40.50.11820">
    <property type="match status" value="1"/>
</dbReference>
<comment type="subcellular location">
    <subcellularLocation>
        <location evidence="1">Cell membrane</location>
        <topology evidence="1">Peripheral membrane protein</topology>
    </subcellularLocation>
</comment>
<dbReference type="EMBL" id="SHKV01000001">
    <property type="protein sequence ID" value="RZU30537.1"/>
    <property type="molecule type" value="Genomic_DNA"/>
</dbReference>